<feature type="compositionally biased region" description="Polar residues" evidence="1">
    <location>
        <begin position="532"/>
        <end position="560"/>
    </location>
</feature>
<feature type="region of interest" description="Disordered" evidence="1">
    <location>
        <begin position="602"/>
        <end position="658"/>
    </location>
</feature>
<evidence type="ECO:0000256" key="2">
    <source>
        <dbReference type="SAM" id="SignalP"/>
    </source>
</evidence>
<evidence type="ECO:0000313" key="5">
    <source>
        <dbReference type="Proteomes" id="UP000639338"/>
    </source>
</evidence>
<dbReference type="InterPro" id="IPR036508">
    <property type="entry name" value="Chitin-bd_dom_sf"/>
</dbReference>
<dbReference type="Pfam" id="PF01607">
    <property type="entry name" value="CBM_14"/>
    <property type="match status" value="1"/>
</dbReference>
<keyword evidence="5" id="KW-1185">Reference proteome</keyword>
<dbReference type="InterPro" id="IPR002557">
    <property type="entry name" value="Chitin-bd_dom"/>
</dbReference>
<feature type="compositionally biased region" description="Low complexity" evidence="1">
    <location>
        <begin position="256"/>
        <end position="267"/>
    </location>
</feature>
<dbReference type="OrthoDB" id="6434376at2759"/>
<dbReference type="PANTHER" id="PTHR22933">
    <property type="entry name" value="FI18007P1-RELATED"/>
    <property type="match status" value="1"/>
</dbReference>
<sequence>MLLCNFIVSKAGIVWSCVLGLQRPAPRYSQQFMPETTFTCRNKIVGSYYADPETDCQLFHVCVSVAGFIQDYKFLCPNDTAFDQESQTCADWYDVDCEAATLYYASDNFDLYRLGSGLESLHYDSIRTDAEPQDHLQRSESNDPIRSPVNLNRVASTTSNYNSPSNSNKGDILRASSSSNFYNSRNNGKDDEDYENEKTYQEPIPAPKKKLGVRKIARKQQYYNNNNNLNNGNNYVSSSSTTTTTVAPPKLPSPSPTSSSSLQNNYRNYNTNQRTTFVSSTTTARPIQEFSKIQNNQKYNSPTTTFRPASSSSPQQSYSTTFYASSTTPQPTTYTNNYNNNNYNSHQQTTSNNNNNNYVAQSTSSTTIKPISFNQNYQQSVVTTQKPTTYNQNYQANFNNHNTFNNNNNQNKQLNQQNLRQQSTTFEPTSNYQQTETTNYQTRNYNSNNNVQRSTVAPVFPTTILPTTDYDNYDNNDNQYTGKANFVTQKQSSVSPTTTTTKYYQNYSPTTYSSVAKKIDNGNSRGGDRYNAQDNDNGQYYDKNNSAKSSQYFDSTKSPKKVTQFNNGKFFESSTALYDLSRAQTGLGFSPASVNLLAELPKTTTPSSNRRNGSPTTYNPNSFNGNNNQRSSHHHQQQSTTQRVTAFPSTTSKPVSSTTKFIDATTAKSKASKKSDYDYAYYDNASALEYDSLDLEHVAGGKESSKLPRN</sequence>
<evidence type="ECO:0000256" key="1">
    <source>
        <dbReference type="SAM" id="MobiDB-lite"/>
    </source>
</evidence>
<feature type="compositionally biased region" description="Polar residues" evidence="1">
    <location>
        <begin position="291"/>
        <end position="309"/>
    </location>
</feature>
<feature type="signal peptide" evidence="2">
    <location>
        <begin position="1"/>
        <end position="16"/>
    </location>
</feature>
<dbReference type="Gene3D" id="2.170.140.10">
    <property type="entry name" value="Chitin binding domain"/>
    <property type="match status" value="1"/>
</dbReference>
<evidence type="ECO:0000313" key="4">
    <source>
        <dbReference type="EMBL" id="KAF7994759.1"/>
    </source>
</evidence>
<dbReference type="GO" id="GO:0008061">
    <property type="term" value="F:chitin binding"/>
    <property type="evidence" value="ECO:0007669"/>
    <property type="project" value="InterPro"/>
</dbReference>
<feature type="compositionally biased region" description="Basic residues" evidence="1">
    <location>
        <begin position="207"/>
        <end position="218"/>
    </location>
</feature>
<evidence type="ECO:0000259" key="3">
    <source>
        <dbReference type="PROSITE" id="PS50940"/>
    </source>
</evidence>
<feature type="compositionally biased region" description="Low complexity" evidence="1">
    <location>
        <begin position="156"/>
        <end position="168"/>
    </location>
</feature>
<dbReference type="EMBL" id="JACMRX010000002">
    <property type="protein sequence ID" value="KAF7994759.1"/>
    <property type="molecule type" value="Genomic_DNA"/>
</dbReference>
<dbReference type="SMART" id="SM00494">
    <property type="entry name" value="ChtBD2"/>
    <property type="match status" value="1"/>
</dbReference>
<accession>A0A835CT76</accession>
<feature type="region of interest" description="Disordered" evidence="1">
    <location>
        <begin position="291"/>
        <end position="334"/>
    </location>
</feature>
<dbReference type="AlphaFoldDB" id="A0A835CT76"/>
<feature type="compositionally biased region" description="Polar residues" evidence="1">
    <location>
        <begin position="602"/>
        <end position="625"/>
    </location>
</feature>
<feature type="compositionally biased region" description="Low complexity" evidence="1">
    <location>
        <begin position="310"/>
        <end position="334"/>
    </location>
</feature>
<feature type="domain" description="Chitin-binding type-2" evidence="3">
    <location>
        <begin position="37"/>
        <end position="99"/>
    </location>
</feature>
<feature type="region of interest" description="Disordered" evidence="1">
    <location>
        <begin position="130"/>
        <end position="267"/>
    </location>
</feature>
<dbReference type="InterPro" id="IPR052976">
    <property type="entry name" value="Scoloptoxin-like"/>
</dbReference>
<dbReference type="PANTHER" id="PTHR22933:SF43">
    <property type="entry name" value="LP10131P"/>
    <property type="match status" value="1"/>
</dbReference>
<feature type="chain" id="PRO_5032477020" description="Chitin-binding type-2 domain-containing protein" evidence="2">
    <location>
        <begin position="17"/>
        <end position="710"/>
    </location>
</feature>
<protein>
    <recommendedName>
        <fullName evidence="3">Chitin-binding type-2 domain-containing protein</fullName>
    </recommendedName>
</protein>
<dbReference type="Proteomes" id="UP000639338">
    <property type="component" value="Unassembled WGS sequence"/>
</dbReference>
<feature type="region of interest" description="Disordered" evidence="1">
    <location>
        <begin position="515"/>
        <end position="560"/>
    </location>
</feature>
<feature type="compositionally biased region" description="Low complexity" evidence="1">
    <location>
        <begin position="176"/>
        <end position="186"/>
    </location>
</feature>
<organism evidence="4 5">
    <name type="scientific">Aphidius gifuensis</name>
    <name type="common">Parasitoid wasp</name>
    <dbReference type="NCBI Taxonomy" id="684658"/>
    <lineage>
        <taxon>Eukaryota</taxon>
        <taxon>Metazoa</taxon>
        <taxon>Ecdysozoa</taxon>
        <taxon>Arthropoda</taxon>
        <taxon>Hexapoda</taxon>
        <taxon>Insecta</taxon>
        <taxon>Pterygota</taxon>
        <taxon>Neoptera</taxon>
        <taxon>Endopterygota</taxon>
        <taxon>Hymenoptera</taxon>
        <taxon>Apocrita</taxon>
        <taxon>Ichneumonoidea</taxon>
        <taxon>Braconidae</taxon>
        <taxon>Aphidiinae</taxon>
        <taxon>Aphidius</taxon>
    </lineage>
</organism>
<comment type="caution">
    <text evidence="4">The sequence shown here is derived from an EMBL/GenBank/DDBJ whole genome shotgun (WGS) entry which is preliminary data.</text>
</comment>
<proteinExistence type="predicted"/>
<reference evidence="4 5" key="1">
    <citation type="submission" date="2020-08" db="EMBL/GenBank/DDBJ databases">
        <title>Aphidius gifuensis genome sequencing and assembly.</title>
        <authorList>
            <person name="Du Z."/>
        </authorList>
    </citation>
    <scope>NUCLEOTIDE SEQUENCE [LARGE SCALE GENOMIC DNA]</scope>
    <source>
        <strain evidence="4">YNYX2018</strain>
        <tissue evidence="4">Adults</tissue>
    </source>
</reference>
<dbReference type="PROSITE" id="PS50940">
    <property type="entry name" value="CHIT_BIND_II"/>
    <property type="match status" value="1"/>
</dbReference>
<gene>
    <name evidence="4" type="ORF">HCN44_004231</name>
</gene>
<name>A0A835CT76_APHGI</name>
<keyword evidence="2" id="KW-0732">Signal</keyword>
<dbReference type="SUPFAM" id="SSF57625">
    <property type="entry name" value="Invertebrate chitin-binding proteins"/>
    <property type="match status" value="1"/>
</dbReference>
<feature type="compositionally biased region" description="Low complexity" evidence="1">
    <location>
        <begin position="222"/>
        <end position="245"/>
    </location>
</feature>
<dbReference type="GO" id="GO:0005576">
    <property type="term" value="C:extracellular region"/>
    <property type="evidence" value="ECO:0007669"/>
    <property type="project" value="InterPro"/>
</dbReference>
<feature type="compositionally biased region" description="Low complexity" evidence="1">
    <location>
        <begin position="637"/>
        <end position="658"/>
    </location>
</feature>
<feature type="compositionally biased region" description="Basic and acidic residues" evidence="1">
    <location>
        <begin position="130"/>
        <end position="143"/>
    </location>
</feature>